<dbReference type="InterPro" id="IPR029058">
    <property type="entry name" value="AB_hydrolase_fold"/>
</dbReference>
<evidence type="ECO:0000259" key="4">
    <source>
        <dbReference type="Pfam" id="PF00135"/>
    </source>
</evidence>
<dbReference type="EMBL" id="ONZQ02000001">
    <property type="protein sequence ID" value="SPN96553.1"/>
    <property type="molecule type" value="Genomic_DNA"/>
</dbReference>
<dbReference type="SUPFAM" id="SSF53474">
    <property type="entry name" value="alpha/beta-Hydrolases"/>
    <property type="match status" value="1"/>
</dbReference>
<dbReference type="Proteomes" id="UP001187682">
    <property type="component" value="Unassembled WGS sequence"/>
</dbReference>
<accession>A0AAE8SQK5</accession>
<dbReference type="PANTHER" id="PTHR11559">
    <property type="entry name" value="CARBOXYLESTERASE"/>
    <property type="match status" value="1"/>
</dbReference>
<dbReference type="InterPro" id="IPR019826">
    <property type="entry name" value="Carboxylesterase_B_AS"/>
</dbReference>
<dbReference type="GO" id="GO:0016787">
    <property type="term" value="F:hydrolase activity"/>
    <property type="evidence" value="ECO:0007669"/>
    <property type="project" value="UniProtKB-KW"/>
</dbReference>
<dbReference type="Pfam" id="PF00135">
    <property type="entry name" value="COesterase"/>
    <property type="match status" value="1"/>
</dbReference>
<comment type="caution">
    <text evidence="5">The sequence shown here is derived from an EMBL/GenBank/DDBJ whole genome shotgun (WGS) entry which is preliminary data.</text>
</comment>
<evidence type="ECO:0000313" key="6">
    <source>
        <dbReference type="Proteomes" id="UP001187682"/>
    </source>
</evidence>
<feature type="domain" description="Carboxylesterase type B" evidence="4">
    <location>
        <begin position="46"/>
        <end position="454"/>
    </location>
</feature>
<dbReference type="EC" id="3.1.1.-" evidence="3"/>
<name>A0AAE8SQK5_9PEZI</name>
<proteinExistence type="inferred from homology"/>
<dbReference type="InterPro" id="IPR002018">
    <property type="entry name" value="CarbesteraseB"/>
</dbReference>
<evidence type="ECO:0000256" key="2">
    <source>
        <dbReference type="ARBA" id="ARBA00022801"/>
    </source>
</evidence>
<organism evidence="5 6">
    <name type="scientific">Cephalotrichum gorgonifer</name>
    <dbReference type="NCBI Taxonomy" id="2041049"/>
    <lineage>
        <taxon>Eukaryota</taxon>
        <taxon>Fungi</taxon>
        <taxon>Dikarya</taxon>
        <taxon>Ascomycota</taxon>
        <taxon>Pezizomycotina</taxon>
        <taxon>Sordariomycetes</taxon>
        <taxon>Hypocreomycetidae</taxon>
        <taxon>Microascales</taxon>
        <taxon>Microascaceae</taxon>
        <taxon>Cephalotrichum</taxon>
    </lineage>
</organism>
<dbReference type="Gene3D" id="3.40.50.1820">
    <property type="entry name" value="alpha/beta hydrolase"/>
    <property type="match status" value="1"/>
</dbReference>
<keyword evidence="6" id="KW-1185">Reference proteome</keyword>
<reference evidence="5" key="1">
    <citation type="submission" date="2018-03" db="EMBL/GenBank/DDBJ databases">
        <authorList>
            <person name="Guldener U."/>
        </authorList>
    </citation>
    <scope>NUCLEOTIDE SEQUENCE</scope>
</reference>
<keyword evidence="3" id="KW-0732">Signal</keyword>
<comment type="similarity">
    <text evidence="1 3">Belongs to the type-B carboxylesterase/lipase family.</text>
</comment>
<feature type="signal peptide" evidence="3">
    <location>
        <begin position="1"/>
        <end position="23"/>
    </location>
</feature>
<dbReference type="PROSITE" id="PS00941">
    <property type="entry name" value="CARBOXYLESTERASE_B_2"/>
    <property type="match status" value="1"/>
</dbReference>
<evidence type="ECO:0000313" key="5">
    <source>
        <dbReference type="EMBL" id="SPN96553.1"/>
    </source>
</evidence>
<dbReference type="InterPro" id="IPR050309">
    <property type="entry name" value="Type-B_Carboxylest/Lipase"/>
</dbReference>
<protein>
    <recommendedName>
        <fullName evidence="3">Carboxylic ester hydrolase</fullName>
        <ecNumber evidence="3">3.1.1.-</ecNumber>
    </recommendedName>
</protein>
<dbReference type="PROSITE" id="PS00122">
    <property type="entry name" value="CARBOXYLESTERASE_B_1"/>
    <property type="match status" value="1"/>
</dbReference>
<gene>
    <name evidence="5" type="ORF">DNG_00076</name>
</gene>
<evidence type="ECO:0000256" key="3">
    <source>
        <dbReference type="RuleBase" id="RU361235"/>
    </source>
</evidence>
<sequence length="529" mass="57715">MMLPLITLTSGLAILSHVWAVAAKCTTPNPNLVDLGYAKHIPTHTNKTSSGHKVHIYKNIRFANSPTGTLRFRLPDTSLPKVDGIQDGSAPALSKDCISSAPAVAPFPPYNGTTWGQEDCLFLDVYVPDGVEPGDDVPVLHWFVGSAYAFGSKDMFVDPMGLFDLVDKDTKFIFVANNYRLGVAGWTYLPGQDMAANVGMHDCLAAAEWTSRFIHLFGGDPERVTVMGQSAGAGIINLLTVLNGGEGSLPFQNAITMSPAIPPRVNPIDRQKNLFRMILDTANCTSLDCLRAVPEDTIRSMNNYLINEVRSDAGGGVFGPRPGFGPVLDGAFIPDLPETLYREGKFHTELEALIVGNAAYEGMGTSNDEGLPEAFPALVRQIFPTASNDTVAYIQSHYDFADNPAKLAWDWTTDVIFACNAANVARAYKDGSRRYIFSVSPAIHGQDILYTFYTDQEATPVEKPGDARAFQRNLLDFLHGRDIDWPIYGSENRVVNITLDGFDNVQLPDDLAARCEMINEVARDPENGA</sequence>
<evidence type="ECO:0000256" key="1">
    <source>
        <dbReference type="ARBA" id="ARBA00005964"/>
    </source>
</evidence>
<keyword evidence="2 3" id="KW-0378">Hydrolase</keyword>
<feature type="chain" id="PRO_5041767092" description="Carboxylic ester hydrolase" evidence="3">
    <location>
        <begin position="24"/>
        <end position="529"/>
    </location>
</feature>
<dbReference type="AlphaFoldDB" id="A0AAE8SQK5"/>
<dbReference type="InterPro" id="IPR019819">
    <property type="entry name" value="Carboxylesterase_B_CS"/>
</dbReference>